<reference evidence="2 3" key="1">
    <citation type="submission" date="2018-02" db="EMBL/GenBank/DDBJ databases">
        <title>Draft genome sequencing of Burkholderia cepacia Y14-15.</title>
        <authorList>
            <person name="Zheng B.-X."/>
        </authorList>
    </citation>
    <scope>NUCLEOTIDE SEQUENCE [LARGE SCALE GENOMIC DNA]</scope>
    <source>
        <strain evidence="2 3">Y14-15</strain>
    </source>
</reference>
<evidence type="ECO:0000256" key="1">
    <source>
        <dbReference type="SAM" id="Phobius"/>
    </source>
</evidence>
<dbReference type="AlphaFoldDB" id="A0A2S8IIB7"/>
<keyword evidence="1" id="KW-0812">Transmembrane</keyword>
<proteinExistence type="predicted"/>
<keyword evidence="1" id="KW-0472">Membrane</keyword>
<accession>A0A2S8IIB7</accession>
<keyword evidence="1" id="KW-1133">Transmembrane helix</keyword>
<feature type="transmembrane region" description="Helical" evidence="1">
    <location>
        <begin position="12"/>
        <end position="30"/>
    </location>
</feature>
<name>A0A2S8IIB7_BURCE</name>
<gene>
    <name evidence="2" type="ORF">C5615_25740</name>
</gene>
<evidence type="ECO:0000313" key="2">
    <source>
        <dbReference type="EMBL" id="PQP14528.1"/>
    </source>
</evidence>
<organism evidence="2 3">
    <name type="scientific">Burkholderia cepacia</name>
    <name type="common">Pseudomonas cepacia</name>
    <dbReference type="NCBI Taxonomy" id="292"/>
    <lineage>
        <taxon>Bacteria</taxon>
        <taxon>Pseudomonadati</taxon>
        <taxon>Pseudomonadota</taxon>
        <taxon>Betaproteobacteria</taxon>
        <taxon>Burkholderiales</taxon>
        <taxon>Burkholderiaceae</taxon>
        <taxon>Burkholderia</taxon>
        <taxon>Burkholderia cepacia complex</taxon>
    </lineage>
</organism>
<dbReference type="Proteomes" id="UP000238206">
    <property type="component" value="Unassembled WGS sequence"/>
</dbReference>
<comment type="caution">
    <text evidence="2">The sequence shown here is derived from an EMBL/GenBank/DDBJ whole genome shotgun (WGS) entry which is preliminary data.</text>
</comment>
<sequence>MKSDSNRYCFPNLLEAFFIVVVLNMVEYLMNSIIWSIGRSAGLQPMATAGTLVSSSATLDPGSRMLTTLNLSIRLANTQYGLTYTLVPLNGMLKTTGPASIQSIVVGHDATQPLVAVGYSAVLPNTQGIGGVVVLACH</sequence>
<protein>
    <submittedName>
        <fullName evidence="2">Uncharacterized protein</fullName>
    </submittedName>
</protein>
<evidence type="ECO:0000313" key="3">
    <source>
        <dbReference type="Proteomes" id="UP000238206"/>
    </source>
</evidence>
<dbReference type="EMBL" id="PUIQ01000037">
    <property type="protein sequence ID" value="PQP14528.1"/>
    <property type="molecule type" value="Genomic_DNA"/>
</dbReference>